<gene>
    <name evidence="1" type="ORF">CSSPTR1EN2_LOCUS19805</name>
</gene>
<evidence type="ECO:0000313" key="1">
    <source>
        <dbReference type="EMBL" id="CAK9229582.1"/>
    </source>
</evidence>
<dbReference type="Proteomes" id="UP001497512">
    <property type="component" value="Chromosome 6"/>
</dbReference>
<accession>A0ABP0UTC7</accession>
<proteinExistence type="predicted"/>
<sequence>MDTGGGVGKLQGKSVECPYRSPKTIDRFFCVHGVLYPSDYNTGANHEMIQRHNQQLKEELSNVRGALSVEVCNNSEAVGSAGISMTNPDLHMGSKDY</sequence>
<evidence type="ECO:0000313" key="2">
    <source>
        <dbReference type="Proteomes" id="UP001497512"/>
    </source>
</evidence>
<organism evidence="1 2">
    <name type="scientific">Sphagnum troendelagicum</name>
    <dbReference type="NCBI Taxonomy" id="128251"/>
    <lineage>
        <taxon>Eukaryota</taxon>
        <taxon>Viridiplantae</taxon>
        <taxon>Streptophyta</taxon>
        <taxon>Embryophyta</taxon>
        <taxon>Bryophyta</taxon>
        <taxon>Sphagnophytina</taxon>
        <taxon>Sphagnopsida</taxon>
        <taxon>Sphagnales</taxon>
        <taxon>Sphagnaceae</taxon>
        <taxon>Sphagnum</taxon>
    </lineage>
</organism>
<dbReference type="EMBL" id="OZ019898">
    <property type="protein sequence ID" value="CAK9229582.1"/>
    <property type="molecule type" value="Genomic_DNA"/>
</dbReference>
<reference evidence="1" key="1">
    <citation type="submission" date="2024-02" db="EMBL/GenBank/DDBJ databases">
        <authorList>
            <consortium name="ELIXIR-Norway"/>
            <consortium name="Elixir Norway"/>
        </authorList>
    </citation>
    <scope>NUCLEOTIDE SEQUENCE</scope>
</reference>
<keyword evidence="2" id="KW-1185">Reference proteome</keyword>
<protein>
    <submittedName>
        <fullName evidence="1">Uncharacterized protein</fullName>
    </submittedName>
</protein>
<name>A0ABP0UTC7_9BRYO</name>